<gene>
    <name evidence="1" type="ORF">CTI12_AA498740</name>
</gene>
<comment type="caution">
    <text evidence="1">The sequence shown here is derived from an EMBL/GenBank/DDBJ whole genome shotgun (WGS) entry which is preliminary data.</text>
</comment>
<keyword evidence="2" id="KW-1185">Reference proteome</keyword>
<name>A0A2U1LEX6_ARTAN</name>
<proteinExistence type="predicted"/>
<accession>A0A2U1LEX6</accession>
<reference evidence="1 2" key="1">
    <citation type="journal article" date="2018" name="Mol. Plant">
        <title>The genome of Artemisia annua provides insight into the evolution of Asteraceae family and artemisinin biosynthesis.</title>
        <authorList>
            <person name="Shen Q."/>
            <person name="Zhang L."/>
            <person name="Liao Z."/>
            <person name="Wang S."/>
            <person name="Yan T."/>
            <person name="Shi P."/>
            <person name="Liu M."/>
            <person name="Fu X."/>
            <person name="Pan Q."/>
            <person name="Wang Y."/>
            <person name="Lv Z."/>
            <person name="Lu X."/>
            <person name="Zhang F."/>
            <person name="Jiang W."/>
            <person name="Ma Y."/>
            <person name="Chen M."/>
            <person name="Hao X."/>
            <person name="Li L."/>
            <person name="Tang Y."/>
            <person name="Lv G."/>
            <person name="Zhou Y."/>
            <person name="Sun X."/>
            <person name="Brodelius P.E."/>
            <person name="Rose J.K.C."/>
            <person name="Tang K."/>
        </authorList>
    </citation>
    <scope>NUCLEOTIDE SEQUENCE [LARGE SCALE GENOMIC DNA]</scope>
    <source>
        <strain evidence="2">cv. Huhao1</strain>
        <tissue evidence="1">Leaf</tissue>
    </source>
</reference>
<organism evidence="1 2">
    <name type="scientific">Artemisia annua</name>
    <name type="common">Sweet wormwood</name>
    <dbReference type="NCBI Taxonomy" id="35608"/>
    <lineage>
        <taxon>Eukaryota</taxon>
        <taxon>Viridiplantae</taxon>
        <taxon>Streptophyta</taxon>
        <taxon>Embryophyta</taxon>
        <taxon>Tracheophyta</taxon>
        <taxon>Spermatophyta</taxon>
        <taxon>Magnoliopsida</taxon>
        <taxon>eudicotyledons</taxon>
        <taxon>Gunneridae</taxon>
        <taxon>Pentapetalae</taxon>
        <taxon>asterids</taxon>
        <taxon>campanulids</taxon>
        <taxon>Asterales</taxon>
        <taxon>Asteraceae</taxon>
        <taxon>Asteroideae</taxon>
        <taxon>Anthemideae</taxon>
        <taxon>Artemisiinae</taxon>
        <taxon>Artemisia</taxon>
    </lineage>
</organism>
<evidence type="ECO:0000313" key="1">
    <source>
        <dbReference type="EMBL" id="PWA47550.1"/>
    </source>
</evidence>
<dbReference type="OrthoDB" id="2121828at2759"/>
<sequence>MKHEDANEDEKNNEIGYKRLMGQGSVTFAIREVLQHHLILDGLFIFFRQNLIASEQRPNPQGPYHYGMVNFKIYTLNSVSFTPADTPLKIADYSTILGVFSLEPFLPALMPVVVTFKHPSWLLISEALLKLFFSESRRYRAVMPH</sequence>
<protein>
    <submittedName>
        <fullName evidence="1">Cupredoxin</fullName>
    </submittedName>
</protein>
<dbReference type="STRING" id="35608.A0A2U1LEX6"/>
<dbReference type="Proteomes" id="UP000245207">
    <property type="component" value="Unassembled WGS sequence"/>
</dbReference>
<evidence type="ECO:0000313" key="2">
    <source>
        <dbReference type="Proteomes" id="UP000245207"/>
    </source>
</evidence>
<dbReference type="AlphaFoldDB" id="A0A2U1LEX6"/>
<dbReference type="EMBL" id="PKPP01009755">
    <property type="protein sequence ID" value="PWA47550.1"/>
    <property type="molecule type" value="Genomic_DNA"/>
</dbReference>